<evidence type="ECO:0000256" key="7">
    <source>
        <dbReference type="ARBA" id="ARBA00022989"/>
    </source>
</evidence>
<keyword evidence="8 11" id="KW-0333">Golgi apparatus</keyword>
<evidence type="ECO:0000256" key="5">
    <source>
        <dbReference type="ARBA" id="ARBA00022692"/>
    </source>
</evidence>
<sequence>MGGRKRRKQLRQRLACVIFIIAVGCCMYVISTRSERGSFESVEVEEWPTESGHHLHQQQSLFSDDIINPHPYHFTISNPTHCHDMNTSEDGQPYLLILVKAAPGDFYDRQQIRQTWGGTRIVGQQLTSTLFLLGLSRDEEVNERIREESILYEDIVQENFIDAYLNLTIKNIMGMKWVATFCPNASYVASADADVMLNTFNWVRRLLVKPRRRYAEGSLRRNTMPVRRPDKHNAKWLTSRELYPEATYAPFFPGSCFVLSRDVAADIYNQSQHVRFLPWDDVFVGLVMKRIGIKPRHAKGYEQYVRLSSSKAITRALRRGIAVLIRHQVDSVDEHLLALWKSAVTLSQRQEEPHSASPPQTAVFAVAIILFFFLFYSVGVALMLV</sequence>
<keyword evidence="7 11" id="KW-1133">Transmembrane helix</keyword>
<dbReference type="GeneID" id="110983697"/>
<reference evidence="13 14" key="1">
    <citation type="submission" date="2025-04" db="UniProtKB">
        <authorList>
            <consortium name="RefSeq"/>
        </authorList>
    </citation>
    <scope>IDENTIFICATION</scope>
</reference>
<dbReference type="GO" id="GO:0000139">
    <property type="term" value="C:Golgi membrane"/>
    <property type="evidence" value="ECO:0007669"/>
    <property type="project" value="UniProtKB-SubCell"/>
</dbReference>
<comment type="similarity">
    <text evidence="2 11">Belongs to the glycosyltransferase 31 family.</text>
</comment>
<proteinExistence type="inferred from homology"/>
<dbReference type="FunFam" id="3.90.550.50:FF:000001">
    <property type="entry name" value="Hexosyltransferase"/>
    <property type="match status" value="1"/>
</dbReference>
<dbReference type="Gene3D" id="3.90.550.50">
    <property type="match status" value="1"/>
</dbReference>
<dbReference type="EC" id="2.4.1.-" evidence="11"/>
<keyword evidence="12" id="KW-1185">Reference proteome</keyword>
<accession>A0A8B7YZT7</accession>
<dbReference type="RefSeq" id="XP_022098863.1">
    <property type="nucleotide sequence ID" value="XM_022243171.1"/>
</dbReference>
<gene>
    <name evidence="13 14" type="primary">LOC110983697</name>
</gene>
<evidence type="ECO:0000256" key="1">
    <source>
        <dbReference type="ARBA" id="ARBA00004323"/>
    </source>
</evidence>
<dbReference type="OrthoDB" id="2139606at2759"/>
<dbReference type="AlphaFoldDB" id="A0A8B7YZT7"/>
<evidence type="ECO:0000256" key="4">
    <source>
        <dbReference type="ARBA" id="ARBA00022679"/>
    </source>
</evidence>
<keyword evidence="3 11" id="KW-0328">Glycosyltransferase</keyword>
<dbReference type="GO" id="GO:0016758">
    <property type="term" value="F:hexosyltransferase activity"/>
    <property type="evidence" value="ECO:0007669"/>
    <property type="project" value="InterPro"/>
</dbReference>
<dbReference type="PANTHER" id="PTHR11214:SF314">
    <property type="entry name" value="HEXOSYLTRANSFERASE"/>
    <property type="match status" value="1"/>
</dbReference>
<dbReference type="PROSITE" id="PS51257">
    <property type="entry name" value="PROKAR_LIPOPROTEIN"/>
    <property type="match status" value="1"/>
</dbReference>
<evidence type="ECO:0000313" key="12">
    <source>
        <dbReference type="Proteomes" id="UP000694845"/>
    </source>
</evidence>
<protein>
    <recommendedName>
        <fullName evidence="11">Hexosyltransferase</fullName>
        <ecNumber evidence="11">2.4.1.-</ecNumber>
    </recommendedName>
</protein>
<evidence type="ECO:0000256" key="6">
    <source>
        <dbReference type="ARBA" id="ARBA00022968"/>
    </source>
</evidence>
<name>A0A8B7YZT7_ACAPL</name>
<dbReference type="Pfam" id="PF01762">
    <property type="entry name" value="Galactosyl_T"/>
    <property type="match status" value="1"/>
</dbReference>
<evidence type="ECO:0000256" key="11">
    <source>
        <dbReference type="RuleBase" id="RU363063"/>
    </source>
</evidence>
<dbReference type="InterPro" id="IPR002659">
    <property type="entry name" value="Glyco_trans_31"/>
</dbReference>
<comment type="subcellular location">
    <subcellularLocation>
        <location evidence="1 11">Golgi apparatus membrane</location>
        <topology evidence="1 11">Single-pass type II membrane protein</topology>
    </subcellularLocation>
</comment>
<dbReference type="PANTHER" id="PTHR11214">
    <property type="entry name" value="BETA-1,3-N-ACETYLGLUCOSAMINYLTRANSFERASE"/>
    <property type="match status" value="1"/>
</dbReference>
<comment type="caution">
    <text evidence="11">Lacks conserved residue(s) required for the propagation of feature annotation.</text>
</comment>
<evidence type="ECO:0000256" key="10">
    <source>
        <dbReference type="ARBA" id="ARBA00023180"/>
    </source>
</evidence>
<keyword evidence="4" id="KW-0808">Transferase</keyword>
<keyword evidence="6" id="KW-0735">Signal-anchor</keyword>
<dbReference type="GO" id="GO:0006493">
    <property type="term" value="P:protein O-linked glycosylation"/>
    <property type="evidence" value="ECO:0007669"/>
    <property type="project" value="TreeGrafter"/>
</dbReference>
<feature type="transmembrane region" description="Helical" evidence="11">
    <location>
        <begin position="362"/>
        <end position="384"/>
    </location>
</feature>
<keyword evidence="9 11" id="KW-0472">Membrane</keyword>
<organism evidence="12 13">
    <name type="scientific">Acanthaster planci</name>
    <name type="common">Crown-of-thorns starfish</name>
    <dbReference type="NCBI Taxonomy" id="133434"/>
    <lineage>
        <taxon>Eukaryota</taxon>
        <taxon>Metazoa</taxon>
        <taxon>Echinodermata</taxon>
        <taxon>Eleutherozoa</taxon>
        <taxon>Asterozoa</taxon>
        <taxon>Asteroidea</taxon>
        <taxon>Valvatacea</taxon>
        <taxon>Valvatida</taxon>
        <taxon>Acanthasteridae</taxon>
        <taxon>Acanthaster</taxon>
    </lineage>
</organism>
<keyword evidence="10" id="KW-0325">Glycoprotein</keyword>
<evidence type="ECO:0000256" key="2">
    <source>
        <dbReference type="ARBA" id="ARBA00008661"/>
    </source>
</evidence>
<evidence type="ECO:0000313" key="13">
    <source>
        <dbReference type="RefSeq" id="XP_022098863.1"/>
    </source>
</evidence>
<evidence type="ECO:0000256" key="8">
    <source>
        <dbReference type="ARBA" id="ARBA00023034"/>
    </source>
</evidence>
<evidence type="ECO:0000313" key="14">
    <source>
        <dbReference type="RefSeq" id="XP_022098872.1"/>
    </source>
</evidence>
<feature type="transmembrane region" description="Helical" evidence="11">
    <location>
        <begin position="12"/>
        <end position="30"/>
    </location>
</feature>
<dbReference type="RefSeq" id="XP_022098872.1">
    <property type="nucleotide sequence ID" value="XM_022243180.1"/>
</dbReference>
<evidence type="ECO:0000256" key="9">
    <source>
        <dbReference type="ARBA" id="ARBA00023136"/>
    </source>
</evidence>
<dbReference type="Proteomes" id="UP000694845">
    <property type="component" value="Unplaced"/>
</dbReference>
<keyword evidence="5 11" id="KW-0812">Transmembrane</keyword>
<dbReference type="KEGG" id="aplc:110983697"/>
<evidence type="ECO:0000256" key="3">
    <source>
        <dbReference type="ARBA" id="ARBA00022676"/>
    </source>
</evidence>